<evidence type="ECO:0000313" key="26">
    <source>
        <dbReference type="EnsemblPlants" id="TraesCS2D02G419700.1"/>
    </source>
</evidence>
<dbReference type="InterPro" id="IPR037176">
    <property type="entry name" value="Osmotin/thaumatin-like_sf"/>
</dbReference>
<dbReference type="SUPFAM" id="SSF56112">
    <property type="entry name" value="Protein kinase-like (PK-like)"/>
    <property type="match status" value="1"/>
</dbReference>
<evidence type="ECO:0000256" key="1">
    <source>
        <dbReference type="ARBA" id="ARBA00004479"/>
    </source>
</evidence>
<name>A0A3B6DJ48_WHEAT</name>
<dbReference type="PROSITE" id="PS00316">
    <property type="entry name" value="THAUMATIN_1"/>
    <property type="match status" value="1"/>
</dbReference>
<evidence type="ECO:0000256" key="4">
    <source>
        <dbReference type="ARBA" id="ARBA00022527"/>
    </source>
</evidence>
<dbReference type="SUPFAM" id="SSF49870">
    <property type="entry name" value="Osmotin, thaumatin-like protein"/>
    <property type="match status" value="1"/>
</dbReference>
<dbReference type="PROSITE" id="PS00108">
    <property type="entry name" value="PROTEIN_KINASE_ST"/>
    <property type="match status" value="1"/>
</dbReference>
<accession>A0A3B6DJ48</accession>
<evidence type="ECO:0000256" key="21">
    <source>
        <dbReference type="ARBA" id="ARBA00047899"/>
    </source>
</evidence>
<dbReference type="SMR" id="A0A3B6DJ48"/>
<dbReference type="Gene3D" id="1.10.510.10">
    <property type="entry name" value="Transferase(Phosphotransferase) domain 1"/>
    <property type="match status" value="1"/>
</dbReference>
<evidence type="ECO:0000313" key="27">
    <source>
        <dbReference type="Proteomes" id="UP000019116"/>
    </source>
</evidence>
<keyword evidence="20" id="KW-0325">Glycoprotein</keyword>
<evidence type="ECO:0000256" key="19">
    <source>
        <dbReference type="ARBA" id="ARBA00023170"/>
    </source>
</evidence>
<dbReference type="EnsemblPlants" id="TraesCS2D02G419700.1">
    <property type="protein sequence ID" value="TraesCS2D02G419700.1"/>
    <property type="gene ID" value="TraesCS2D02G419700"/>
</dbReference>
<proteinExistence type="inferred from homology"/>
<dbReference type="Gramene" id="TraesCLE_scaffold_000869_01G000200.1">
    <property type="protein sequence ID" value="TraesCLE_scaffold_000869_01G000200.1"/>
    <property type="gene ID" value="TraesCLE_scaffold_000869_01G000200"/>
</dbReference>
<keyword evidence="5" id="KW-0929">Antimicrobial</keyword>
<dbReference type="Gramene" id="TraesWEE_scaffold_210869_01G000100.1">
    <property type="protein sequence ID" value="TraesWEE_scaffold_210869_01G000100.1"/>
    <property type="gene ID" value="TraesWEE_scaffold_210869_01G000100"/>
</dbReference>
<evidence type="ECO:0000256" key="6">
    <source>
        <dbReference type="ARBA" id="ARBA00022553"/>
    </source>
</evidence>
<keyword evidence="16 24" id="KW-1133">Transmembrane helix</keyword>
<keyword evidence="27" id="KW-1185">Reference proteome</keyword>
<evidence type="ECO:0000256" key="12">
    <source>
        <dbReference type="ARBA" id="ARBA00022741"/>
    </source>
</evidence>
<keyword evidence="10" id="KW-0732">Signal</keyword>
<evidence type="ECO:0000256" key="13">
    <source>
        <dbReference type="ARBA" id="ARBA00022777"/>
    </source>
</evidence>
<dbReference type="SMART" id="SM00220">
    <property type="entry name" value="S_TKc"/>
    <property type="match status" value="1"/>
</dbReference>
<dbReference type="GO" id="GO:0050832">
    <property type="term" value="P:defense response to fungus"/>
    <property type="evidence" value="ECO:0007669"/>
    <property type="project" value="UniProtKB-KW"/>
</dbReference>
<dbReference type="Gramene" id="TraesCAD_scaffold_167926_01G000100.1">
    <property type="protein sequence ID" value="TraesCAD_scaffold_167926_01G000100.1"/>
    <property type="gene ID" value="TraesCAD_scaffold_167926_01G000100"/>
</dbReference>
<dbReference type="OMA" id="GDMKANT"/>
<dbReference type="Gramene" id="TraesCS2D02G419700.1">
    <property type="protein sequence ID" value="TraesCS2D02G419700.1"/>
    <property type="gene ID" value="TraesCS2D02G419700"/>
</dbReference>
<evidence type="ECO:0000256" key="11">
    <source>
        <dbReference type="ARBA" id="ARBA00022734"/>
    </source>
</evidence>
<dbReference type="InterPro" id="IPR008271">
    <property type="entry name" value="Ser/Thr_kinase_AS"/>
</dbReference>
<sequence length="663" mass="73515">MSALDHDLYVPVSRLRRNEDKYWFLSVTTFFYKATMLNITNRCSYTVWPAAVPIGGGVQLDPGKSWTLNVSGLTSRGRLWARTGCSFDGRGDGSCQTGDCGGTLACTDYGQPPVTLAEFTTGRGQTDDFFDISLVNGFNVPMDFLPVPTKGGPGCSKGPRCEANITSRCPTELQAPGGCNNACIGNGTSNCEPTTYTVFFKQMCPDAYTDYNDFTCPTGTNYQVIFCPPFNLTIEPAPASSLPAPSRPSSKRLKSSILRSHVVIIIAPVGGFVLLAVLVTIIFFTCKCNQRAQRHQEMEEEEEFGELQGALVRFTFQQLEVATWQFADKLGEGGFGSVFKGQFGEERIAVKRLDRAGQGKMQFLAEIQTISSIHHINLVRLIGFCAEKSHRLLVYEYMPKRSLDRWIYSRHDNNAPPLDWSTRCKIITHIAKGLSYLHEECTKRIAHLDVKPQNILLDDNYNAKLSDFGLCKLIDRDISQVITRMRGTLGYLAPEWLTSQITEKADVYSFGVVVMEIICARKNLDISQSEENIHLITLVEEKVKSGRLVDLIDKSSTDMQAHRQDVIEMMKLAMWCLQIECRKRPNMSHVVKLLEGGDMKANTNISNNIVAISPTKFGMAGNLSYSDSPQASDLSGPSQSCVNDDMIWPVSAIYACSSGSPQV</sequence>
<dbReference type="InterPro" id="IPR000719">
    <property type="entry name" value="Prot_kinase_dom"/>
</dbReference>
<comment type="subcellular location">
    <subcellularLocation>
        <location evidence="1">Membrane</location>
        <topology evidence="1">Single-pass type I membrane protein</topology>
    </subcellularLocation>
</comment>
<dbReference type="PROSITE" id="PS00107">
    <property type="entry name" value="PROTEIN_KINASE_ATP"/>
    <property type="match status" value="1"/>
</dbReference>
<feature type="binding site" evidence="23">
    <location>
        <position position="351"/>
    </location>
    <ligand>
        <name>ATP</name>
        <dbReference type="ChEBI" id="CHEBI:30616"/>
    </ligand>
</feature>
<keyword evidence="11" id="KW-0430">Lectin</keyword>
<evidence type="ECO:0000256" key="3">
    <source>
        <dbReference type="ARBA" id="ARBA00012513"/>
    </source>
</evidence>
<keyword evidence="8" id="KW-0808">Transferase</keyword>
<evidence type="ECO:0000256" key="24">
    <source>
        <dbReference type="SAM" id="Phobius"/>
    </source>
</evidence>
<dbReference type="Pfam" id="PF00314">
    <property type="entry name" value="Thaumatin"/>
    <property type="match status" value="1"/>
</dbReference>
<comment type="catalytic activity">
    <reaction evidence="22">
        <text>L-seryl-[protein] + ATP = O-phospho-L-seryl-[protein] + ADP + H(+)</text>
        <dbReference type="Rhea" id="RHEA:17989"/>
        <dbReference type="Rhea" id="RHEA-COMP:9863"/>
        <dbReference type="Rhea" id="RHEA-COMP:11604"/>
        <dbReference type="ChEBI" id="CHEBI:15378"/>
        <dbReference type="ChEBI" id="CHEBI:29999"/>
        <dbReference type="ChEBI" id="CHEBI:30616"/>
        <dbReference type="ChEBI" id="CHEBI:83421"/>
        <dbReference type="ChEBI" id="CHEBI:456216"/>
        <dbReference type="EC" id="2.7.11.1"/>
    </reaction>
</comment>
<dbReference type="InterPro" id="IPR051343">
    <property type="entry name" value="G-type_lectin_kinases/EP1-like"/>
</dbReference>
<evidence type="ECO:0000256" key="22">
    <source>
        <dbReference type="ARBA" id="ARBA00048679"/>
    </source>
</evidence>
<dbReference type="FunFam" id="2.60.110.10:FF:000003">
    <property type="entry name" value="Thaumatin I"/>
    <property type="match status" value="1"/>
</dbReference>
<feature type="domain" description="Protein kinase" evidence="25">
    <location>
        <begin position="324"/>
        <end position="576"/>
    </location>
</feature>
<keyword evidence="4" id="KW-0723">Serine/threonine-protein kinase</keyword>
<evidence type="ECO:0000256" key="16">
    <source>
        <dbReference type="ARBA" id="ARBA00022989"/>
    </source>
</evidence>
<dbReference type="PANTHER" id="PTHR47976:SF9">
    <property type="entry name" value="OS01G0113650 PROTEIN"/>
    <property type="match status" value="1"/>
</dbReference>
<keyword evidence="18" id="KW-1015">Disulfide bond</keyword>
<dbReference type="GO" id="GO:0016020">
    <property type="term" value="C:membrane"/>
    <property type="evidence" value="ECO:0007669"/>
    <property type="project" value="UniProtKB-SubCell"/>
</dbReference>
<reference evidence="26" key="2">
    <citation type="submission" date="2018-10" db="UniProtKB">
        <authorList>
            <consortium name="EnsemblPlants"/>
        </authorList>
    </citation>
    <scope>IDENTIFICATION</scope>
</reference>
<keyword evidence="14" id="KW-0611">Plant defense</keyword>
<keyword evidence="6" id="KW-0597">Phosphoprotein</keyword>
<dbReference type="FunFam" id="1.10.510.10:FF:000248">
    <property type="entry name" value="S-receptor-like kinase 5"/>
    <property type="match status" value="1"/>
</dbReference>
<dbReference type="Gramene" id="TraesCAD_scaffold_025755_01G000100.1">
    <property type="protein sequence ID" value="TraesCAD_scaffold_025755_01G000100.1"/>
    <property type="gene ID" value="TraesCAD_scaffold_025755_01G000100"/>
</dbReference>
<dbReference type="Proteomes" id="UP000019116">
    <property type="component" value="Chromosome 2D"/>
</dbReference>
<dbReference type="InterPro" id="IPR017949">
    <property type="entry name" value="Thaumatin_CS"/>
</dbReference>
<evidence type="ECO:0000256" key="7">
    <source>
        <dbReference type="ARBA" id="ARBA00022577"/>
    </source>
</evidence>
<dbReference type="FunFam" id="3.30.200.20:FF:000178">
    <property type="entry name" value="serine/threonine-protein kinase PBS1-like"/>
    <property type="match status" value="1"/>
</dbReference>
<dbReference type="PANTHER" id="PTHR47976">
    <property type="entry name" value="G-TYPE LECTIN S-RECEPTOR-LIKE SERINE/THREONINE-PROTEIN KINASE SD2-5"/>
    <property type="match status" value="1"/>
</dbReference>
<dbReference type="SMART" id="SM00205">
    <property type="entry name" value="THN"/>
    <property type="match status" value="1"/>
</dbReference>
<evidence type="ECO:0000256" key="14">
    <source>
        <dbReference type="ARBA" id="ARBA00022821"/>
    </source>
</evidence>
<gene>
    <name evidence="26" type="primary">LOC123049833</name>
</gene>
<organism evidence="26">
    <name type="scientific">Triticum aestivum</name>
    <name type="common">Wheat</name>
    <dbReference type="NCBI Taxonomy" id="4565"/>
    <lineage>
        <taxon>Eukaryota</taxon>
        <taxon>Viridiplantae</taxon>
        <taxon>Streptophyta</taxon>
        <taxon>Embryophyta</taxon>
        <taxon>Tracheophyta</taxon>
        <taxon>Spermatophyta</taxon>
        <taxon>Magnoliopsida</taxon>
        <taxon>Liliopsida</taxon>
        <taxon>Poales</taxon>
        <taxon>Poaceae</taxon>
        <taxon>BOP clade</taxon>
        <taxon>Pooideae</taxon>
        <taxon>Triticodae</taxon>
        <taxon>Triticeae</taxon>
        <taxon>Triticinae</taxon>
        <taxon>Triticum</taxon>
    </lineage>
</organism>
<evidence type="ECO:0000256" key="5">
    <source>
        <dbReference type="ARBA" id="ARBA00022529"/>
    </source>
</evidence>
<dbReference type="Gene3D" id="3.30.200.20">
    <property type="entry name" value="Phosphorylase Kinase, domain 1"/>
    <property type="match status" value="1"/>
</dbReference>
<dbReference type="Pfam" id="PF00069">
    <property type="entry name" value="Pkinase"/>
    <property type="match status" value="1"/>
</dbReference>
<dbReference type="PRINTS" id="PR00347">
    <property type="entry name" value="THAUMATIN"/>
</dbReference>
<evidence type="ECO:0000259" key="25">
    <source>
        <dbReference type="PROSITE" id="PS50011"/>
    </source>
</evidence>
<dbReference type="Gramene" id="TraesCS2D03G0945400.1">
    <property type="protein sequence ID" value="TraesCS2D03G0945400.1.CDS"/>
    <property type="gene ID" value="TraesCS2D03G0945400"/>
</dbReference>
<keyword evidence="12 23" id="KW-0547">Nucleotide-binding</keyword>
<keyword evidence="13" id="KW-0418">Kinase</keyword>
<dbReference type="Gramene" id="TraesKAR2D01G0385770.1">
    <property type="protein sequence ID" value="cds.TraesKAR2D01G0385770.1"/>
    <property type="gene ID" value="TraesKAR2D01G0385770"/>
</dbReference>
<dbReference type="GO" id="GO:0031640">
    <property type="term" value="P:killing of cells of another organism"/>
    <property type="evidence" value="ECO:0007669"/>
    <property type="project" value="UniProtKB-KW"/>
</dbReference>
<evidence type="ECO:0000256" key="23">
    <source>
        <dbReference type="PROSITE-ProRule" id="PRU10141"/>
    </source>
</evidence>
<evidence type="ECO:0000256" key="17">
    <source>
        <dbReference type="ARBA" id="ARBA00023136"/>
    </source>
</evidence>
<dbReference type="STRING" id="4565.A0A3B6DJ48"/>
<dbReference type="GO" id="GO:0004674">
    <property type="term" value="F:protein serine/threonine kinase activity"/>
    <property type="evidence" value="ECO:0007669"/>
    <property type="project" value="UniProtKB-KW"/>
</dbReference>
<comment type="similarity">
    <text evidence="2">Belongs to the thaumatin family.</text>
</comment>
<dbReference type="EC" id="2.7.11.1" evidence="3"/>
<dbReference type="PROSITE" id="PS51367">
    <property type="entry name" value="THAUMATIN_2"/>
    <property type="match status" value="1"/>
</dbReference>
<dbReference type="AlphaFoldDB" id="A0A3B6DJ48"/>
<dbReference type="PROSITE" id="PS50011">
    <property type="entry name" value="PROTEIN_KINASE_DOM"/>
    <property type="match status" value="1"/>
</dbReference>
<evidence type="ECO:0000256" key="2">
    <source>
        <dbReference type="ARBA" id="ARBA00010607"/>
    </source>
</evidence>
<dbReference type="Gene3D" id="2.60.110.10">
    <property type="entry name" value="Thaumatin"/>
    <property type="match status" value="1"/>
</dbReference>
<evidence type="ECO:0000256" key="9">
    <source>
        <dbReference type="ARBA" id="ARBA00022692"/>
    </source>
</evidence>
<keyword evidence="7" id="KW-0295">Fungicide</keyword>
<dbReference type="Gramene" id="TraesROB_scaffold_015768_01G000200.1">
    <property type="protein sequence ID" value="TraesROB_scaffold_015768_01G000200.1"/>
    <property type="gene ID" value="TraesROB_scaffold_015768_01G000200"/>
</dbReference>
<keyword evidence="17 24" id="KW-0472">Membrane</keyword>
<evidence type="ECO:0000256" key="20">
    <source>
        <dbReference type="ARBA" id="ARBA00023180"/>
    </source>
</evidence>
<dbReference type="InterPro" id="IPR001938">
    <property type="entry name" value="Thaumatin"/>
</dbReference>
<reference evidence="26" key="1">
    <citation type="submission" date="2018-08" db="EMBL/GenBank/DDBJ databases">
        <authorList>
            <person name="Rossello M."/>
        </authorList>
    </citation>
    <scope>NUCLEOTIDE SEQUENCE [LARGE SCALE GENOMIC DNA]</scope>
    <source>
        <strain evidence="26">cv. Chinese Spring</strain>
    </source>
</reference>
<keyword evidence="15 23" id="KW-0067">ATP-binding</keyword>
<dbReference type="GO" id="GO:0030246">
    <property type="term" value="F:carbohydrate binding"/>
    <property type="evidence" value="ECO:0007669"/>
    <property type="project" value="UniProtKB-KW"/>
</dbReference>
<evidence type="ECO:0000256" key="15">
    <source>
        <dbReference type="ARBA" id="ARBA00022840"/>
    </source>
</evidence>
<keyword evidence="9 24" id="KW-0812">Transmembrane</keyword>
<dbReference type="GO" id="GO:0005524">
    <property type="term" value="F:ATP binding"/>
    <property type="evidence" value="ECO:0007669"/>
    <property type="project" value="UniProtKB-UniRule"/>
</dbReference>
<evidence type="ECO:0000256" key="18">
    <source>
        <dbReference type="ARBA" id="ARBA00023157"/>
    </source>
</evidence>
<feature type="transmembrane region" description="Helical" evidence="24">
    <location>
        <begin position="262"/>
        <end position="284"/>
    </location>
</feature>
<dbReference type="CDD" id="cd14066">
    <property type="entry name" value="STKc_IRAK"/>
    <property type="match status" value="1"/>
</dbReference>
<dbReference type="PaxDb" id="4565-Traes_2DL_A6FF7DC51.1"/>
<dbReference type="OrthoDB" id="617506at2759"/>
<dbReference type="InterPro" id="IPR017441">
    <property type="entry name" value="Protein_kinase_ATP_BS"/>
</dbReference>
<dbReference type="InterPro" id="IPR011009">
    <property type="entry name" value="Kinase-like_dom_sf"/>
</dbReference>
<protein>
    <recommendedName>
        <fullName evidence="3">non-specific serine/threonine protein kinase</fullName>
        <ecNumber evidence="3">2.7.11.1</ecNumber>
    </recommendedName>
</protein>
<evidence type="ECO:0000256" key="8">
    <source>
        <dbReference type="ARBA" id="ARBA00022679"/>
    </source>
</evidence>
<dbReference type="CDD" id="cd09217">
    <property type="entry name" value="TLP-P"/>
    <property type="match status" value="1"/>
</dbReference>
<comment type="catalytic activity">
    <reaction evidence="21">
        <text>L-threonyl-[protein] + ATP = O-phospho-L-threonyl-[protein] + ADP + H(+)</text>
        <dbReference type="Rhea" id="RHEA:46608"/>
        <dbReference type="Rhea" id="RHEA-COMP:11060"/>
        <dbReference type="Rhea" id="RHEA-COMP:11605"/>
        <dbReference type="ChEBI" id="CHEBI:15378"/>
        <dbReference type="ChEBI" id="CHEBI:30013"/>
        <dbReference type="ChEBI" id="CHEBI:30616"/>
        <dbReference type="ChEBI" id="CHEBI:61977"/>
        <dbReference type="ChEBI" id="CHEBI:456216"/>
        <dbReference type="EC" id="2.7.11.1"/>
    </reaction>
</comment>
<evidence type="ECO:0000256" key="10">
    <source>
        <dbReference type="ARBA" id="ARBA00022729"/>
    </source>
</evidence>
<keyword evidence="19" id="KW-0675">Receptor</keyword>